<evidence type="ECO:0000313" key="9">
    <source>
        <dbReference type="EMBL" id="MBP2018931.1"/>
    </source>
</evidence>
<dbReference type="InterPro" id="IPR023885">
    <property type="entry name" value="4Fe4S-binding_SPASM_dom"/>
</dbReference>
<reference evidence="9 10" key="1">
    <citation type="submission" date="2021-03" db="EMBL/GenBank/DDBJ databases">
        <title>Genomic Encyclopedia of Type Strains, Phase IV (KMG-IV): sequencing the most valuable type-strain genomes for metagenomic binning, comparative biology and taxonomic classification.</title>
        <authorList>
            <person name="Goeker M."/>
        </authorList>
    </citation>
    <scope>NUCLEOTIDE SEQUENCE [LARGE SCALE GENOMIC DNA]</scope>
    <source>
        <strain evidence="9 10">DSM 27138</strain>
    </source>
</reference>
<dbReference type="CDD" id="cd21109">
    <property type="entry name" value="SPASM"/>
    <property type="match status" value="1"/>
</dbReference>
<evidence type="ECO:0000256" key="4">
    <source>
        <dbReference type="ARBA" id="ARBA00022723"/>
    </source>
</evidence>
<comment type="cofactor">
    <cofactor evidence="1">
        <name>[4Fe-4S] cluster</name>
        <dbReference type="ChEBI" id="CHEBI:49883"/>
    </cofactor>
</comment>
<evidence type="ECO:0000256" key="2">
    <source>
        <dbReference type="ARBA" id="ARBA00022485"/>
    </source>
</evidence>
<dbReference type="Proteomes" id="UP001519289">
    <property type="component" value="Unassembled WGS sequence"/>
</dbReference>
<dbReference type="CDD" id="cd01335">
    <property type="entry name" value="Radical_SAM"/>
    <property type="match status" value="1"/>
</dbReference>
<dbReference type="SFLD" id="SFLDS00029">
    <property type="entry name" value="Radical_SAM"/>
    <property type="match status" value="1"/>
</dbReference>
<proteinExistence type="predicted"/>
<name>A0ABS4JVK0_9FIRM</name>
<dbReference type="SUPFAM" id="SSF102114">
    <property type="entry name" value="Radical SAM enzymes"/>
    <property type="match status" value="1"/>
</dbReference>
<dbReference type="SFLD" id="SFLDG01067">
    <property type="entry name" value="SPASM/twitch_domain_containing"/>
    <property type="match status" value="1"/>
</dbReference>
<evidence type="ECO:0000259" key="8">
    <source>
        <dbReference type="PROSITE" id="PS51918"/>
    </source>
</evidence>
<keyword evidence="6" id="KW-0408">Iron</keyword>
<gene>
    <name evidence="9" type="ORF">J2Z79_002346</name>
</gene>
<keyword evidence="4" id="KW-0479">Metal-binding</keyword>
<evidence type="ECO:0000256" key="7">
    <source>
        <dbReference type="ARBA" id="ARBA00023014"/>
    </source>
</evidence>
<evidence type="ECO:0000256" key="3">
    <source>
        <dbReference type="ARBA" id="ARBA00022691"/>
    </source>
</evidence>
<evidence type="ECO:0000256" key="5">
    <source>
        <dbReference type="ARBA" id="ARBA00023002"/>
    </source>
</evidence>
<keyword evidence="3" id="KW-0949">S-adenosyl-L-methionine</keyword>
<dbReference type="PROSITE" id="PS01305">
    <property type="entry name" value="MOAA_NIFB_PQQE"/>
    <property type="match status" value="1"/>
</dbReference>
<feature type="domain" description="Radical SAM core" evidence="8">
    <location>
        <begin position="104"/>
        <end position="350"/>
    </location>
</feature>
<keyword evidence="5" id="KW-0560">Oxidoreductase</keyword>
<keyword evidence="10" id="KW-1185">Reference proteome</keyword>
<evidence type="ECO:0000313" key="10">
    <source>
        <dbReference type="Proteomes" id="UP001519289"/>
    </source>
</evidence>
<keyword evidence="2" id="KW-0004">4Fe-4S</keyword>
<keyword evidence="7" id="KW-0411">Iron-sulfur</keyword>
<dbReference type="EMBL" id="JAGGLG010000019">
    <property type="protein sequence ID" value="MBP2018931.1"/>
    <property type="molecule type" value="Genomic_DNA"/>
</dbReference>
<evidence type="ECO:0000256" key="6">
    <source>
        <dbReference type="ARBA" id="ARBA00023004"/>
    </source>
</evidence>
<protein>
    <submittedName>
        <fullName evidence="9">MoaA/NifB/PqqE/SkfB family radical SAM enzyme</fullName>
    </submittedName>
</protein>
<organism evidence="9 10">
    <name type="scientific">Symbiobacterium terraclitae</name>
    <dbReference type="NCBI Taxonomy" id="557451"/>
    <lineage>
        <taxon>Bacteria</taxon>
        <taxon>Bacillati</taxon>
        <taxon>Bacillota</taxon>
        <taxon>Clostridia</taxon>
        <taxon>Eubacteriales</taxon>
        <taxon>Symbiobacteriaceae</taxon>
        <taxon>Symbiobacterium</taxon>
    </lineage>
</organism>
<dbReference type="InterPro" id="IPR013785">
    <property type="entry name" value="Aldolase_TIM"/>
</dbReference>
<dbReference type="PANTHER" id="PTHR11228:SF7">
    <property type="entry name" value="PQQA PEPTIDE CYCLASE"/>
    <property type="match status" value="1"/>
</dbReference>
<evidence type="ECO:0000256" key="1">
    <source>
        <dbReference type="ARBA" id="ARBA00001966"/>
    </source>
</evidence>
<dbReference type="InterPro" id="IPR058240">
    <property type="entry name" value="rSAM_sf"/>
</dbReference>
<dbReference type="InterPro" id="IPR000385">
    <property type="entry name" value="MoaA_NifB_PqqE_Fe-S-bd_CS"/>
</dbReference>
<dbReference type="PANTHER" id="PTHR11228">
    <property type="entry name" value="RADICAL SAM DOMAIN PROTEIN"/>
    <property type="match status" value="1"/>
</dbReference>
<sequence>MLAMGQMDRDSPGQVPSVLYTWPAGRAPQVWLEAVADDGSALPPLACPGTERARGRQLWRVPEVPANAARVSFRAAGPGGQTEARLGTWERDGRAWRHVPDLPGTPLRMLGLRLIDWCNLRCRMCGQVPRWERMTARQAVAGALRLPRLRSLLEEAVAMRPAVYLWGGEPFLHPDIVPLIRTIRELGMHCTINTNGTTLTAHAAALAEAPPDLLIVSVDGPPEVHEQIRRMPGLFRRVREGLHRLRQAAGRQVRIQINTVVLRENLPRLREMPAVAEDLMADALEFQLPMFLTPQMLAEYRQQAQTCFGVDGASATGFLDDSPPPDPAEVWQAVCEAGRNARIPVTLWPPLGEEQVRTYFTQPALPTRSGCRLPWDSLWLEPDGRVVPCPDYPDVAVGDAASAGLAEVRWGEPMRRFRRTLMELGHLSVCAKCCQLHQDFQPKVPLTGGLLR</sequence>
<dbReference type="PROSITE" id="PS51918">
    <property type="entry name" value="RADICAL_SAM"/>
    <property type="match status" value="1"/>
</dbReference>
<dbReference type="Pfam" id="PF13186">
    <property type="entry name" value="SPASM"/>
    <property type="match status" value="1"/>
</dbReference>
<dbReference type="Gene3D" id="3.20.20.70">
    <property type="entry name" value="Aldolase class I"/>
    <property type="match status" value="1"/>
</dbReference>
<accession>A0ABS4JVK0</accession>
<comment type="caution">
    <text evidence="9">The sequence shown here is derived from an EMBL/GenBank/DDBJ whole genome shotgun (WGS) entry which is preliminary data.</text>
</comment>
<dbReference type="InterPro" id="IPR007197">
    <property type="entry name" value="rSAM"/>
</dbReference>
<dbReference type="Pfam" id="PF04055">
    <property type="entry name" value="Radical_SAM"/>
    <property type="match status" value="1"/>
</dbReference>
<dbReference type="InterPro" id="IPR050377">
    <property type="entry name" value="Radical_SAM_PqqE_MftC-like"/>
</dbReference>